<dbReference type="Pfam" id="PF02311">
    <property type="entry name" value="AraC_binding"/>
    <property type="match status" value="1"/>
</dbReference>
<protein>
    <submittedName>
        <fullName evidence="3">Helix-turn-helix domain-containing protein</fullName>
    </submittedName>
</protein>
<dbReference type="InterPro" id="IPR037923">
    <property type="entry name" value="HTH-like"/>
</dbReference>
<dbReference type="RefSeq" id="WP_212508215.1">
    <property type="nucleotide sequence ID" value="NZ_CP060696.1"/>
</dbReference>
<dbReference type="InterPro" id="IPR003313">
    <property type="entry name" value="AraC-bd"/>
</dbReference>
<name>A0A7G9WKD4_9FIRM</name>
<gene>
    <name evidence="3" type="ORF">H6X83_05950</name>
</gene>
<proteinExistence type="predicted"/>
<dbReference type="Gene3D" id="1.10.10.60">
    <property type="entry name" value="Homeodomain-like"/>
    <property type="match status" value="1"/>
</dbReference>
<dbReference type="AlphaFoldDB" id="A0A7G9WKD4"/>
<feature type="domain" description="HTH araC/xylS-type" evidence="2">
    <location>
        <begin position="181"/>
        <end position="280"/>
    </location>
</feature>
<dbReference type="KEGG" id="caml:H6X83_05950"/>
<dbReference type="Gene3D" id="2.60.120.10">
    <property type="entry name" value="Jelly Rolls"/>
    <property type="match status" value="1"/>
</dbReference>
<sequence length="280" mass="32828">MQTTLQLADMELDFPFECLKIRVCKFTKETFECSFPRHHHGKYYYELHLVYSGRGTLRTDNETYPLYAGCIYMTGPNFYHEQQTDVSDCMKEYCFGFSAMKQKNKSDSCESHALQDTAFWISTDSGCFLRSFDRIAAECENHRFGFAEVIRNELEVVLIQLVRCYFGNQQPAEHMITVSADRRVNLIDEMFLQHCTDITEEQLSRLLHISVRQLQRFLVNQYGKTFSQMKKEARLDRAQALLRKGCTLSEAADSTGYTDIRYFAQLLKHFQKKSIHEKQQ</sequence>
<dbReference type="InterPro" id="IPR014710">
    <property type="entry name" value="RmlC-like_jellyroll"/>
</dbReference>
<dbReference type="PANTHER" id="PTHR43280">
    <property type="entry name" value="ARAC-FAMILY TRANSCRIPTIONAL REGULATOR"/>
    <property type="match status" value="1"/>
</dbReference>
<evidence type="ECO:0000313" key="3">
    <source>
        <dbReference type="EMBL" id="QNO19146.1"/>
    </source>
</evidence>
<evidence type="ECO:0000256" key="1">
    <source>
        <dbReference type="ARBA" id="ARBA00023125"/>
    </source>
</evidence>
<organism evidence="3 4">
    <name type="scientific">Caproicibacterium amylolyticum</name>
    <dbReference type="NCBI Taxonomy" id="2766537"/>
    <lineage>
        <taxon>Bacteria</taxon>
        <taxon>Bacillati</taxon>
        <taxon>Bacillota</taxon>
        <taxon>Clostridia</taxon>
        <taxon>Eubacteriales</taxon>
        <taxon>Oscillospiraceae</taxon>
        <taxon>Caproicibacterium</taxon>
    </lineage>
</organism>
<dbReference type="SMART" id="SM00342">
    <property type="entry name" value="HTH_ARAC"/>
    <property type="match status" value="1"/>
</dbReference>
<dbReference type="PANTHER" id="PTHR43280:SF2">
    <property type="entry name" value="HTH-TYPE TRANSCRIPTIONAL REGULATOR EXSA"/>
    <property type="match status" value="1"/>
</dbReference>
<keyword evidence="1" id="KW-0238">DNA-binding</keyword>
<reference evidence="3 4" key="1">
    <citation type="submission" date="2020-08" db="EMBL/GenBank/DDBJ databases">
        <authorList>
            <person name="Ren C."/>
            <person name="Gu Y."/>
            <person name="Xu Y."/>
        </authorList>
    </citation>
    <scope>NUCLEOTIDE SEQUENCE [LARGE SCALE GENOMIC DNA]</scope>
    <source>
        <strain evidence="3 4">LBM18003</strain>
    </source>
</reference>
<keyword evidence="4" id="KW-1185">Reference proteome</keyword>
<dbReference type="SUPFAM" id="SSF51215">
    <property type="entry name" value="Regulatory protein AraC"/>
    <property type="match status" value="1"/>
</dbReference>
<dbReference type="GO" id="GO:0043565">
    <property type="term" value="F:sequence-specific DNA binding"/>
    <property type="evidence" value="ECO:0007669"/>
    <property type="project" value="InterPro"/>
</dbReference>
<evidence type="ECO:0000313" key="4">
    <source>
        <dbReference type="Proteomes" id="UP000516046"/>
    </source>
</evidence>
<accession>A0A7G9WKD4</accession>
<dbReference type="Pfam" id="PF12833">
    <property type="entry name" value="HTH_18"/>
    <property type="match status" value="1"/>
</dbReference>
<dbReference type="Proteomes" id="UP000516046">
    <property type="component" value="Chromosome"/>
</dbReference>
<dbReference type="EMBL" id="CP060696">
    <property type="protein sequence ID" value="QNO19146.1"/>
    <property type="molecule type" value="Genomic_DNA"/>
</dbReference>
<dbReference type="GO" id="GO:0003700">
    <property type="term" value="F:DNA-binding transcription factor activity"/>
    <property type="evidence" value="ECO:0007669"/>
    <property type="project" value="InterPro"/>
</dbReference>
<dbReference type="PROSITE" id="PS01124">
    <property type="entry name" value="HTH_ARAC_FAMILY_2"/>
    <property type="match status" value="1"/>
</dbReference>
<evidence type="ECO:0000259" key="2">
    <source>
        <dbReference type="PROSITE" id="PS01124"/>
    </source>
</evidence>
<dbReference type="InterPro" id="IPR018060">
    <property type="entry name" value="HTH_AraC"/>
</dbReference>